<dbReference type="PANTHER" id="PTHR30146:SF2">
    <property type="entry name" value="HTH-TYPE TRANSCRIPTIONAL REGULATOR GNTR"/>
    <property type="match status" value="1"/>
</dbReference>
<dbReference type="AlphaFoldDB" id="A0A0U5E654"/>
<feature type="domain" description="HTH cro/C1-type" evidence="6">
    <location>
        <begin position="79"/>
        <end position="121"/>
    </location>
</feature>
<dbReference type="FunFam" id="1.10.260.40:FF:000012">
    <property type="entry name" value="HTH-type transcriptional regulator GntR"/>
    <property type="match status" value="1"/>
</dbReference>
<keyword evidence="3" id="KW-0238">DNA-binding</keyword>
<protein>
    <submittedName>
        <fullName evidence="7">Regulator of gluconate (GntUKR) operon</fullName>
    </submittedName>
</protein>
<gene>
    <name evidence="7" type="primary">gntR</name>
    <name evidence="7" type="ORF">EM595_0288</name>
</gene>
<dbReference type="KEGG" id="ege:EM595_0288"/>
<dbReference type="Proteomes" id="UP000059419">
    <property type="component" value="Chromosome 1"/>
</dbReference>
<dbReference type="SMART" id="SM00354">
    <property type="entry name" value="HTH_LACI"/>
    <property type="match status" value="1"/>
</dbReference>
<keyword evidence="8" id="KW-1185">Reference proteome</keyword>
<dbReference type="CDD" id="cd01392">
    <property type="entry name" value="HTH_LacI"/>
    <property type="match status" value="1"/>
</dbReference>
<dbReference type="PROSITE" id="PS50943">
    <property type="entry name" value="HTH_CROC1"/>
    <property type="match status" value="1"/>
</dbReference>
<dbReference type="STRING" id="1619313.EM595_0288"/>
<dbReference type="InterPro" id="IPR010982">
    <property type="entry name" value="Lambda_DNA-bd_dom_sf"/>
</dbReference>
<dbReference type="InterPro" id="IPR028082">
    <property type="entry name" value="Peripla_BP_I"/>
</dbReference>
<name>A0A0U5E654_9GAMM</name>
<keyword evidence="1" id="KW-0678">Repressor</keyword>
<dbReference type="PANTHER" id="PTHR30146">
    <property type="entry name" value="LACI-RELATED TRANSCRIPTIONAL REPRESSOR"/>
    <property type="match status" value="1"/>
</dbReference>
<evidence type="ECO:0000256" key="1">
    <source>
        <dbReference type="ARBA" id="ARBA00022491"/>
    </source>
</evidence>
<dbReference type="NCBIfam" id="NF011563">
    <property type="entry name" value="PRK14987.1"/>
    <property type="match status" value="1"/>
</dbReference>
<dbReference type="Pfam" id="PF00532">
    <property type="entry name" value="Peripla_BP_1"/>
    <property type="match status" value="1"/>
</dbReference>
<feature type="domain" description="HTH lacI-type" evidence="5">
    <location>
        <begin position="77"/>
        <end position="131"/>
    </location>
</feature>
<dbReference type="GO" id="GO:0003700">
    <property type="term" value="F:DNA-binding transcription factor activity"/>
    <property type="evidence" value="ECO:0007669"/>
    <property type="project" value="TreeGrafter"/>
</dbReference>
<evidence type="ECO:0000256" key="3">
    <source>
        <dbReference type="ARBA" id="ARBA00023125"/>
    </source>
</evidence>
<dbReference type="EMBL" id="LN907827">
    <property type="protein sequence ID" value="CUU22525.1"/>
    <property type="molecule type" value="Genomic_DNA"/>
</dbReference>
<dbReference type="Gene3D" id="3.40.50.2300">
    <property type="match status" value="2"/>
</dbReference>
<evidence type="ECO:0000259" key="6">
    <source>
        <dbReference type="PROSITE" id="PS50943"/>
    </source>
</evidence>
<dbReference type="Pfam" id="PF00356">
    <property type="entry name" value="LacI"/>
    <property type="match status" value="1"/>
</dbReference>
<evidence type="ECO:0000256" key="2">
    <source>
        <dbReference type="ARBA" id="ARBA00023015"/>
    </source>
</evidence>
<reference evidence="8" key="1">
    <citation type="submission" date="2015-11" db="EMBL/GenBank/DDBJ databases">
        <authorList>
            <person name="Blom J."/>
        </authorList>
    </citation>
    <scope>NUCLEOTIDE SEQUENCE [LARGE SCALE GENOMIC DNA]</scope>
</reference>
<dbReference type="PROSITE" id="PS50932">
    <property type="entry name" value="HTH_LACI_2"/>
    <property type="match status" value="1"/>
</dbReference>
<accession>A0A0U5E654</accession>
<evidence type="ECO:0000313" key="8">
    <source>
        <dbReference type="Proteomes" id="UP000059419"/>
    </source>
</evidence>
<dbReference type="Gene3D" id="1.10.260.40">
    <property type="entry name" value="lambda repressor-like DNA-binding domains"/>
    <property type="match status" value="1"/>
</dbReference>
<keyword evidence="4" id="KW-0804">Transcription</keyword>
<dbReference type="GO" id="GO:0000976">
    <property type="term" value="F:transcription cis-regulatory region binding"/>
    <property type="evidence" value="ECO:0007669"/>
    <property type="project" value="TreeGrafter"/>
</dbReference>
<organism evidence="7 8">
    <name type="scientific">Duffyella gerundensis</name>
    <dbReference type="NCBI Taxonomy" id="1619313"/>
    <lineage>
        <taxon>Bacteria</taxon>
        <taxon>Pseudomonadati</taxon>
        <taxon>Pseudomonadota</taxon>
        <taxon>Gammaproteobacteria</taxon>
        <taxon>Enterobacterales</taxon>
        <taxon>Erwiniaceae</taxon>
        <taxon>Duffyella</taxon>
    </lineage>
</organism>
<dbReference type="CDD" id="cd01575">
    <property type="entry name" value="PBP1_GntR"/>
    <property type="match status" value="1"/>
</dbReference>
<evidence type="ECO:0000259" key="5">
    <source>
        <dbReference type="PROSITE" id="PS50932"/>
    </source>
</evidence>
<sequence length="402" mass="44676">MIMIIIALRSQPVCWPSVKARHCSHCFQYFLPALRWLFFALHLPSITTFSYRRSRAFLIDSAHHFFSCLIPMKKKRPVLQDVADRVGITKMTVSRYLRNPEQVSFALRDKIAAALDELGYIPNRAPDMLSNATSRAIGVLLPSLTNQVFADVLRGIETVTDAAGYQTLVAHFGYNAEKEELQLRSLLGWNIDGVILTERSHTPGSLRMLETAGIPVIEMMDSLSPCLDMAVGFNNIEAARQMTQAILHKGYRHTVYLGARLDERTLQKQQGYEQAMREAGLTPHSVMMEKASSFSAGAMLLHEARSRHPETDSLFCTNDDLAVGAMFECQRLGLQVPQDMAIAGFHGHDICQVVNPRLATVLTPREQMGEQAATMLLARIAGDTSKPQPCDIGFSILEGGSI</sequence>
<evidence type="ECO:0000313" key="7">
    <source>
        <dbReference type="EMBL" id="CUU22525.1"/>
    </source>
</evidence>
<dbReference type="InterPro" id="IPR001387">
    <property type="entry name" value="Cro/C1-type_HTH"/>
</dbReference>
<dbReference type="InterPro" id="IPR000843">
    <property type="entry name" value="HTH_LacI"/>
</dbReference>
<dbReference type="GO" id="GO:0005737">
    <property type="term" value="C:cytoplasm"/>
    <property type="evidence" value="ECO:0007669"/>
    <property type="project" value="UniProtKB-ARBA"/>
</dbReference>
<dbReference type="SUPFAM" id="SSF53822">
    <property type="entry name" value="Periplasmic binding protein-like I"/>
    <property type="match status" value="1"/>
</dbReference>
<dbReference type="SUPFAM" id="SSF47413">
    <property type="entry name" value="lambda repressor-like DNA-binding domains"/>
    <property type="match status" value="1"/>
</dbReference>
<proteinExistence type="predicted"/>
<evidence type="ECO:0000256" key="4">
    <source>
        <dbReference type="ARBA" id="ARBA00023163"/>
    </source>
</evidence>
<dbReference type="PATRIC" id="fig|1619313.3.peg.300"/>
<dbReference type="InterPro" id="IPR001761">
    <property type="entry name" value="Peripla_BP/Lac1_sug-bd_dom"/>
</dbReference>
<keyword evidence="2" id="KW-0805">Transcription regulation</keyword>